<keyword evidence="2" id="KW-0812">Transmembrane</keyword>
<dbReference type="EMBL" id="FR824185">
    <property type="protein sequence ID" value="CCA22001.1"/>
    <property type="molecule type" value="Genomic_DNA"/>
</dbReference>
<sequence>MKRAPTSCLGRYPNHYRGFLILTCIIVLSVYNFSFFYYKLRPEPETLSVIVFHKTSPPSLGSKLQIESKSPGESVEEELRKLLDERSYDVPLHTSLLDWNNKAELYPASLMQTNWTNELPFKESLHYAKLQQLCVSEKEAIIRSITPTQMQAGRSPRDALIYKNDSSLLSVLKECPIVDVFSPRGLRDHGYCEDGIAYVRGLNTRLLPHWVFNEIFYDPASGRNLTYFEICPYNGLMFFNHYWENLHKRESWPQKKSIYLMPNIEMYELNAEHLWQSDVVLAKSVDSYRRLTKWFQQNGNPRSTAVFYTRHTTTDITTLTRASDRGVRKDFNTVRIVHTPGKSPQKSTSMISACWEQDPSMPLIEIFLAPELLSWEDFSVTAWGRSNHSNYKLHTKKLISKDFSDLLARSAFFLCPSRMEGYGHYINQAKAAGGVVLTSNAPPMNELITPASGILISVGEESSKKQILGGKYGALFGLKNAPGIEAIVKPLNICEAVSRLLFNTSAEEREMMSQEARKQYAFDTNFFLCKMRALEAFALERIVNSKLLNAN</sequence>
<feature type="domain" description="Glycosyl transferase family 1" evidence="3">
    <location>
        <begin position="401"/>
        <end position="459"/>
    </location>
</feature>
<name>F0WL41_9STRA</name>
<feature type="transmembrane region" description="Helical" evidence="2">
    <location>
        <begin position="20"/>
        <end position="38"/>
    </location>
</feature>
<proteinExistence type="predicted"/>
<dbReference type="HOGENOM" id="CLU_023769_1_0_1"/>
<dbReference type="SUPFAM" id="SSF53756">
    <property type="entry name" value="UDP-Glycosyltransferase/glycogen phosphorylase"/>
    <property type="match status" value="1"/>
</dbReference>
<accession>F0WL41</accession>
<keyword evidence="2" id="KW-0472">Membrane</keyword>
<dbReference type="Pfam" id="PF00534">
    <property type="entry name" value="Glycos_transf_1"/>
    <property type="match status" value="1"/>
</dbReference>
<protein>
    <submittedName>
        <fullName evidence="4">Uncharacterized protein AlNc14C140G7228</fullName>
    </submittedName>
</protein>
<dbReference type="Gene3D" id="3.40.50.2000">
    <property type="entry name" value="Glycogen Phosphorylase B"/>
    <property type="match status" value="1"/>
</dbReference>
<keyword evidence="1" id="KW-0808">Transferase</keyword>
<evidence type="ECO:0000256" key="2">
    <source>
        <dbReference type="SAM" id="Phobius"/>
    </source>
</evidence>
<evidence type="ECO:0000256" key="1">
    <source>
        <dbReference type="ARBA" id="ARBA00022676"/>
    </source>
</evidence>
<keyword evidence="2" id="KW-1133">Transmembrane helix</keyword>
<reference evidence="4" key="1">
    <citation type="journal article" date="2011" name="PLoS Biol.">
        <title>Gene gain and loss during evolution of obligate parasitism in the white rust pathogen of Arabidopsis thaliana.</title>
        <authorList>
            <person name="Kemen E."/>
            <person name="Gardiner A."/>
            <person name="Schultz-Larsen T."/>
            <person name="Kemen A.C."/>
            <person name="Balmuth A.L."/>
            <person name="Robert-Seilaniantz A."/>
            <person name="Bailey K."/>
            <person name="Holub E."/>
            <person name="Studholme D.J."/>
            <person name="Maclean D."/>
            <person name="Jones J.D."/>
        </authorList>
    </citation>
    <scope>NUCLEOTIDE SEQUENCE</scope>
</reference>
<organism evidence="4">
    <name type="scientific">Albugo laibachii Nc14</name>
    <dbReference type="NCBI Taxonomy" id="890382"/>
    <lineage>
        <taxon>Eukaryota</taxon>
        <taxon>Sar</taxon>
        <taxon>Stramenopiles</taxon>
        <taxon>Oomycota</taxon>
        <taxon>Peronosporomycetes</taxon>
        <taxon>Albuginales</taxon>
        <taxon>Albuginaceae</taxon>
        <taxon>Albugo</taxon>
    </lineage>
</organism>
<evidence type="ECO:0000313" key="4">
    <source>
        <dbReference type="EMBL" id="CCA22001.1"/>
    </source>
</evidence>
<dbReference type="AlphaFoldDB" id="F0WL41"/>
<reference evidence="4" key="2">
    <citation type="submission" date="2011-02" db="EMBL/GenBank/DDBJ databases">
        <authorList>
            <person name="MacLean D."/>
        </authorList>
    </citation>
    <scope>NUCLEOTIDE SEQUENCE</scope>
</reference>
<gene>
    <name evidence="4" type="primary">AlNc14C140G7228</name>
    <name evidence="4" type="ORF">ALNC14_081440</name>
</gene>
<dbReference type="InterPro" id="IPR001296">
    <property type="entry name" value="Glyco_trans_1"/>
</dbReference>
<keyword evidence="1" id="KW-0328">Glycosyltransferase</keyword>
<dbReference type="GO" id="GO:0016757">
    <property type="term" value="F:glycosyltransferase activity"/>
    <property type="evidence" value="ECO:0007669"/>
    <property type="project" value="UniProtKB-KW"/>
</dbReference>
<evidence type="ECO:0000259" key="3">
    <source>
        <dbReference type="Pfam" id="PF00534"/>
    </source>
</evidence>